<dbReference type="GO" id="GO:0043190">
    <property type="term" value="C:ATP-binding cassette (ABC) transporter complex"/>
    <property type="evidence" value="ECO:0007669"/>
    <property type="project" value="InterPro"/>
</dbReference>
<dbReference type="EMBL" id="QREH01000001">
    <property type="protein sequence ID" value="REE03055.1"/>
    <property type="molecule type" value="Genomic_DNA"/>
</dbReference>
<keyword evidence="4 7" id="KW-0472">Membrane</keyword>
<keyword evidence="10" id="KW-1185">Reference proteome</keyword>
<feature type="transmembrane region" description="Helical" evidence="7">
    <location>
        <begin position="167"/>
        <end position="192"/>
    </location>
</feature>
<keyword evidence="3 7" id="KW-1133">Transmembrane helix</keyword>
<evidence type="ECO:0000313" key="10">
    <source>
        <dbReference type="Proteomes" id="UP000256727"/>
    </source>
</evidence>
<protein>
    <submittedName>
        <fullName evidence="9">ABC-2 type transport system permease protein</fullName>
    </submittedName>
</protein>
<reference evidence="9 10" key="1">
    <citation type="submission" date="2018-07" db="EMBL/GenBank/DDBJ databases">
        <title>Sequencing the genomes of 1000 actinobacteria strains.</title>
        <authorList>
            <person name="Klenk H.-P."/>
        </authorList>
    </citation>
    <scope>NUCLEOTIDE SEQUENCE [LARGE SCALE GENOMIC DNA]</scope>
    <source>
        <strain evidence="9 10">DSM 14442</strain>
    </source>
</reference>
<dbReference type="Pfam" id="PF01061">
    <property type="entry name" value="ABC2_membrane"/>
    <property type="match status" value="1"/>
</dbReference>
<evidence type="ECO:0000256" key="5">
    <source>
        <dbReference type="ARBA" id="ARBA00023251"/>
    </source>
</evidence>
<dbReference type="InterPro" id="IPR051784">
    <property type="entry name" value="Nod_factor_ABC_transporter"/>
</dbReference>
<dbReference type="PANTHER" id="PTHR43229">
    <property type="entry name" value="NODULATION PROTEIN J"/>
    <property type="match status" value="1"/>
</dbReference>
<feature type="transmembrane region" description="Helical" evidence="7">
    <location>
        <begin position="134"/>
        <end position="161"/>
    </location>
</feature>
<feature type="transmembrane region" description="Helical" evidence="7">
    <location>
        <begin position="59"/>
        <end position="78"/>
    </location>
</feature>
<dbReference type="InterPro" id="IPR013525">
    <property type="entry name" value="ABC2_TM"/>
</dbReference>
<dbReference type="GO" id="GO:0140359">
    <property type="term" value="F:ABC-type transporter activity"/>
    <property type="evidence" value="ECO:0007669"/>
    <property type="project" value="InterPro"/>
</dbReference>
<keyword evidence="2 7" id="KW-0812">Transmembrane</keyword>
<comment type="subcellular location">
    <subcellularLocation>
        <location evidence="1">Membrane</location>
        <topology evidence="1">Multi-pass membrane protein</topology>
    </subcellularLocation>
</comment>
<dbReference type="PIRSF" id="PIRSF006648">
    <property type="entry name" value="DrrB"/>
    <property type="match status" value="1"/>
</dbReference>
<evidence type="ECO:0000256" key="6">
    <source>
        <dbReference type="SAM" id="MobiDB-lite"/>
    </source>
</evidence>
<evidence type="ECO:0000256" key="4">
    <source>
        <dbReference type="ARBA" id="ARBA00023136"/>
    </source>
</evidence>
<organism evidence="9 10">
    <name type="scientific">Citricoccus muralis</name>
    <dbReference type="NCBI Taxonomy" id="169134"/>
    <lineage>
        <taxon>Bacteria</taxon>
        <taxon>Bacillati</taxon>
        <taxon>Actinomycetota</taxon>
        <taxon>Actinomycetes</taxon>
        <taxon>Micrococcales</taxon>
        <taxon>Micrococcaceae</taxon>
        <taxon>Citricoccus</taxon>
    </lineage>
</organism>
<dbReference type="RefSeq" id="WP_425452850.1">
    <property type="nucleotide sequence ID" value="NZ_QREH01000001.1"/>
</dbReference>
<dbReference type="PANTHER" id="PTHR43229:SF2">
    <property type="entry name" value="NODULATION PROTEIN J"/>
    <property type="match status" value="1"/>
</dbReference>
<keyword evidence="5" id="KW-0046">Antibiotic resistance</keyword>
<proteinExistence type="predicted"/>
<name>A0A3D9L9S1_9MICC</name>
<evidence type="ECO:0000256" key="1">
    <source>
        <dbReference type="ARBA" id="ARBA00004141"/>
    </source>
</evidence>
<feature type="transmembrane region" description="Helical" evidence="7">
    <location>
        <begin position="90"/>
        <end position="113"/>
    </location>
</feature>
<dbReference type="GO" id="GO:0046677">
    <property type="term" value="P:response to antibiotic"/>
    <property type="evidence" value="ECO:0007669"/>
    <property type="project" value="UniProtKB-KW"/>
</dbReference>
<gene>
    <name evidence="9" type="ORF">C8E99_0855</name>
</gene>
<dbReference type="InterPro" id="IPR000412">
    <property type="entry name" value="ABC_2_transport"/>
</dbReference>
<evidence type="ECO:0000259" key="8">
    <source>
        <dbReference type="Pfam" id="PF01061"/>
    </source>
</evidence>
<feature type="transmembrane region" description="Helical" evidence="7">
    <location>
        <begin position="204"/>
        <end position="232"/>
    </location>
</feature>
<feature type="domain" description="ABC-2 type transporter transmembrane" evidence="8">
    <location>
        <begin position="48"/>
        <end position="244"/>
    </location>
</feature>
<comment type="caution">
    <text evidence="9">The sequence shown here is derived from an EMBL/GenBank/DDBJ whole genome shotgun (WGS) entry which is preliminary data.</text>
</comment>
<sequence length="276" mass="28050">MSSSLSSSVNTPHSTASTAEAVSPQGSTSRHGNASSLARRVMAQGRYESVTAIRNGEQLLISLVLPLMALFAVVWSGLMDSAGVRGVDVAVPGVLALAVLSSAFTGQGIATGFDRRYGVLAYLSTTPLGPAGLILGKACAVLAVLLLQVVAIGGIGLVLGWQPVWAGVPWAVLFLILGAASFTALGLLIAGTARPEATLALTNLLWVLLGAVGGAVFPVPAISWFSGIASFLPSAALGDGLRFAFGTGALDVGAVLVLAGWGILATVGALKWFKWR</sequence>
<dbReference type="Proteomes" id="UP000256727">
    <property type="component" value="Unassembled WGS sequence"/>
</dbReference>
<evidence type="ECO:0000313" key="9">
    <source>
        <dbReference type="EMBL" id="REE03055.1"/>
    </source>
</evidence>
<evidence type="ECO:0000256" key="2">
    <source>
        <dbReference type="ARBA" id="ARBA00022692"/>
    </source>
</evidence>
<evidence type="ECO:0000256" key="7">
    <source>
        <dbReference type="SAM" id="Phobius"/>
    </source>
</evidence>
<feature type="transmembrane region" description="Helical" evidence="7">
    <location>
        <begin position="252"/>
        <end position="273"/>
    </location>
</feature>
<evidence type="ECO:0000256" key="3">
    <source>
        <dbReference type="ARBA" id="ARBA00022989"/>
    </source>
</evidence>
<feature type="region of interest" description="Disordered" evidence="6">
    <location>
        <begin position="1"/>
        <end position="35"/>
    </location>
</feature>
<dbReference type="AlphaFoldDB" id="A0A3D9L9S1"/>
<accession>A0A3D9L9S1</accession>